<sequence>MNEYLNLNLVEINHTEMYSSNTVYLLHHAVLREYKEMTNLRVVFDASCKGVNNISRGYDLHIGPELQLDLRHIPMQRNPPDGEASTSAVQQLERTPSSWEYLEDDIVLIGVPQVPSN</sequence>
<dbReference type="AlphaFoldDB" id="A0A821UK59"/>
<dbReference type="OrthoDB" id="8065733at2759"/>
<dbReference type="Proteomes" id="UP000663880">
    <property type="component" value="Unassembled WGS sequence"/>
</dbReference>
<gene>
    <name evidence="1" type="ORF">PMACD_LOCUS10499</name>
</gene>
<keyword evidence="2" id="KW-1185">Reference proteome</keyword>
<evidence type="ECO:0000313" key="1">
    <source>
        <dbReference type="EMBL" id="CAF4891396.1"/>
    </source>
</evidence>
<reference evidence="1" key="1">
    <citation type="submission" date="2021-02" db="EMBL/GenBank/DDBJ databases">
        <authorList>
            <person name="Steward A R."/>
        </authorList>
    </citation>
    <scope>NUCLEOTIDE SEQUENCE</scope>
</reference>
<evidence type="ECO:0000313" key="2">
    <source>
        <dbReference type="Proteomes" id="UP000663880"/>
    </source>
</evidence>
<accession>A0A821UK59</accession>
<name>A0A821UK59_9NEOP</name>
<organism evidence="1 2">
    <name type="scientific">Pieris macdunnoughi</name>
    <dbReference type="NCBI Taxonomy" id="345717"/>
    <lineage>
        <taxon>Eukaryota</taxon>
        <taxon>Metazoa</taxon>
        <taxon>Ecdysozoa</taxon>
        <taxon>Arthropoda</taxon>
        <taxon>Hexapoda</taxon>
        <taxon>Insecta</taxon>
        <taxon>Pterygota</taxon>
        <taxon>Neoptera</taxon>
        <taxon>Endopterygota</taxon>
        <taxon>Lepidoptera</taxon>
        <taxon>Glossata</taxon>
        <taxon>Ditrysia</taxon>
        <taxon>Papilionoidea</taxon>
        <taxon>Pieridae</taxon>
        <taxon>Pierinae</taxon>
        <taxon>Pieris</taxon>
    </lineage>
</organism>
<proteinExistence type="predicted"/>
<protein>
    <submittedName>
        <fullName evidence="1">Uncharacterized protein</fullName>
    </submittedName>
</protein>
<dbReference type="EMBL" id="CAJOBZ010000031">
    <property type="protein sequence ID" value="CAF4891396.1"/>
    <property type="molecule type" value="Genomic_DNA"/>
</dbReference>
<comment type="caution">
    <text evidence="1">The sequence shown here is derived from an EMBL/GenBank/DDBJ whole genome shotgun (WGS) entry which is preliminary data.</text>
</comment>